<proteinExistence type="predicted"/>
<keyword evidence="1 4" id="KW-0808">Transferase</keyword>
<dbReference type="OrthoDB" id="1821130at2"/>
<accession>T2G9N0</accession>
<dbReference type="Gene3D" id="3.40.630.30">
    <property type="match status" value="1"/>
</dbReference>
<dbReference type="RefSeq" id="WP_021759753.1">
    <property type="nucleotide sequence ID" value="NC_022444.1"/>
</dbReference>
<dbReference type="EMBL" id="CP006585">
    <property type="protein sequence ID" value="AGW12993.1"/>
    <property type="molecule type" value="Genomic_DNA"/>
</dbReference>
<dbReference type="PANTHER" id="PTHR43420:SF12">
    <property type="entry name" value="N-ACETYLTRANSFERASE DOMAIN-CONTAINING PROTEIN"/>
    <property type="match status" value="1"/>
</dbReference>
<gene>
    <name evidence="4" type="ORF">DGI_1126</name>
</gene>
<dbReference type="PATRIC" id="fig|1121448.10.peg.1127"/>
<dbReference type="STRING" id="1121448.DGI_1126"/>
<feature type="domain" description="N-acetyltransferase" evidence="3">
    <location>
        <begin position="18"/>
        <end position="159"/>
    </location>
</feature>
<dbReference type="Proteomes" id="UP000016587">
    <property type="component" value="Chromosome"/>
</dbReference>
<sequence>MTEWREYQHVVGGAELLAAVEPLWVELCEHHAQVAPVFATMFRCRPFADRAAEILAHAQGGLRVELAMADDAAVGFCIGSVAASGAGEVDSIFVQAAHRGAGLGEVLMRHALDWLEQQDAAPVTVAVVSGNDRALHWYERFGFTPRRVQLVRTRHTQAT</sequence>
<evidence type="ECO:0000256" key="2">
    <source>
        <dbReference type="ARBA" id="ARBA00023315"/>
    </source>
</evidence>
<dbReference type="KEGG" id="dgg:DGI_1126"/>
<name>T2G9N0_MEGG1</name>
<organism evidence="4 5">
    <name type="scientific">Megalodesulfovibrio gigas (strain ATCC 19364 / DSM 1382 / NCIMB 9332 / VKM B-1759)</name>
    <name type="common">Desulfovibrio gigas</name>
    <dbReference type="NCBI Taxonomy" id="1121448"/>
    <lineage>
        <taxon>Bacteria</taxon>
        <taxon>Pseudomonadati</taxon>
        <taxon>Thermodesulfobacteriota</taxon>
        <taxon>Desulfovibrionia</taxon>
        <taxon>Desulfovibrionales</taxon>
        <taxon>Desulfovibrionaceae</taxon>
        <taxon>Megalodesulfovibrio</taxon>
    </lineage>
</organism>
<dbReference type="InterPro" id="IPR016181">
    <property type="entry name" value="Acyl_CoA_acyltransferase"/>
</dbReference>
<dbReference type="eggNOG" id="COG0456">
    <property type="taxonomic scope" value="Bacteria"/>
</dbReference>
<keyword evidence="5" id="KW-1185">Reference proteome</keyword>
<reference evidence="5" key="2">
    <citation type="submission" date="2013-07" db="EMBL/GenBank/DDBJ databases">
        <authorList>
            <person name="Morais-Silva F.O."/>
            <person name="Rezende A.M."/>
            <person name="Pimentel C."/>
            <person name="Resende D.M."/>
            <person name="Santos C.I."/>
            <person name="Clemente C."/>
            <person name="de Oliveira L.M."/>
            <person name="da Silva S.M."/>
            <person name="Costa D.A."/>
            <person name="Varela-Raposo A."/>
            <person name="Horacio E.C.A."/>
            <person name="Matos M."/>
            <person name="Flores O."/>
            <person name="Ruiz J.C."/>
            <person name="Rodrigues-Pousada C."/>
        </authorList>
    </citation>
    <scope>NUCLEOTIDE SEQUENCE [LARGE SCALE GENOMIC DNA]</scope>
    <source>
        <strain evidence="5">ATCC 19364 / DSM 1382 / NCIMB 9332 / VKM B-1759</strain>
    </source>
</reference>
<keyword evidence="2" id="KW-0012">Acyltransferase</keyword>
<protein>
    <submittedName>
        <fullName evidence="4">Putative acetyltransferase</fullName>
    </submittedName>
</protein>
<dbReference type="AlphaFoldDB" id="T2G9N0"/>
<dbReference type="PROSITE" id="PS51186">
    <property type="entry name" value="GNAT"/>
    <property type="match status" value="1"/>
</dbReference>
<dbReference type="InterPro" id="IPR000182">
    <property type="entry name" value="GNAT_dom"/>
</dbReference>
<dbReference type="PANTHER" id="PTHR43420">
    <property type="entry name" value="ACETYLTRANSFERASE"/>
    <property type="match status" value="1"/>
</dbReference>
<evidence type="ECO:0000256" key="1">
    <source>
        <dbReference type="ARBA" id="ARBA00022679"/>
    </source>
</evidence>
<evidence type="ECO:0000313" key="5">
    <source>
        <dbReference type="Proteomes" id="UP000016587"/>
    </source>
</evidence>
<dbReference type="HOGENOM" id="CLU_142216_0_0_7"/>
<dbReference type="SUPFAM" id="SSF55729">
    <property type="entry name" value="Acyl-CoA N-acyltransferases (Nat)"/>
    <property type="match status" value="1"/>
</dbReference>
<dbReference type="InterPro" id="IPR050680">
    <property type="entry name" value="YpeA/RimI_acetyltransf"/>
</dbReference>
<dbReference type="GO" id="GO:0016747">
    <property type="term" value="F:acyltransferase activity, transferring groups other than amino-acyl groups"/>
    <property type="evidence" value="ECO:0007669"/>
    <property type="project" value="InterPro"/>
</dbReference>
<evidence type="ECO:0000259" key="3">
    <source>
        <dbReference type="PROSITE" id="PS51186"/>
    </source>
</evidence>
<evidence type="ECO:0000313" key="4">
    <source>
        <dbReference type="EMBL" id="AGW12993.1"/>
    </source>
</evidence>
<reference evidence="4 5" key="1">
    <citation type="journal article" date="2013" name="J. Bacteriol.">
        <title>Roles of HynAB and Ech, the only two hydrogenases found in the model sulfate reducer Desulfovibrio gigas.</title>
        <authorList>
            <person name="Morais-Silva F.O."/>
            <person name="Santos C.I."/>
            <person name="Rodrigues R."/>
            <person name="Pereira I.A."/>
            <person name="Rodrigues-Pousada C."/>
        </authorList>
    </citation>
    <scope>NUCLEOTIDE SEQUENCE [LARGE SCALE GENOMIC DNA]</scope>
    <source>
        <strain evidence="5">ATCC 19364 / DSM 1382 / NCIMB 9332 / VKM B-1759</strain>
    </source>
</reference>
<dbReference type="Pfam" id="PF00583">
    <property type="entry name" value="Acetyltransf_1"/>
    <property type="match status" value="1"/>
</dbReference>
<dbReference type="CDD" id="cd04301">
    <property type="entry name" value="NAT_SF"/>
    <property type="match status" value="1"/>
</dbReference>